<evidence type="ECO:0000313" key="2">
    <source>
        <dbReference type="EMBL" id="EFA93056.1"/>
    </source>
</evidence>
<accession>D1W320</accession>
<dbReference type="AlphaFoldDB" id="D1W320"/>
<dbReference type="eggNOG" id="COG3039">
    <property type="taxonomic scope" value="Bacteria"/>
</dbReference>
<gene>
    <name evidence="2" type="ORF">HMPREF0650_0440</name>
</gene>
<dbReference type="Proteomes" id="UP000005283">
    <property type="component" value="Unassembled WGS sequence"/>
</dbReference>
<organism evidence="2 3">
    <name type="scientific">Hoylesella buccalis ATCC 35310</name>
    <dbReference type="NCBI Taxonomy" id="679190"/>
    <lineage>
        <taxon>Bacteria</taxon>
        <taxon>Pseudomonadati</taxon>
        <taxon>Bacteroidota</taxon>
        <taxon>Bacteroidia</taxon>
        <taxon>Bacteroidales</taxon>
        <taxon>Prevotellaceae</taxon>
        <taxon>Hoylesella</taxon>
    </lineage>
</organism>
<feature type="domain" description="Transposase DDE" evidence="1">
    <location>
        <begin position="133"/>
        <end position="288"/>
    </location>
</feature>
<comment type="caution">
    <text evidence="2">The sequence shown here is derived from an EMBL/GenBank/DDBJ whole genome shotgun (WGS) entry which is preliminary data.</text>
</comment>
<keyword evidence="3" id="KW-1185">Reference proteome</keyword>
<dbReference type="NCBIfam" id="NF033520">
    <property type="entry name" value="transpos_IS982"/>
    <property type="match status" value="1"/>
</dbReference>
<protein>
    <submittedName>
        <fullName evidence="2">Transposase, IS4 family</fullName>
    </submittedName>
</protein>
<reference evidence="2 3" key="1">
    <citation type="submission" date="2009-12" db="EMBL/GenBank/DDBJ databases">
        <title>Genome Sequence of Prevotella buccalis ATCC 35310.</title>
        <authorList>
            <person name="Durkin A.S."/>
            <person name="Madupu R."/>
            <person name="Torralba M."/>
            <person name="Methe B."/>
            <person name="Sutton G."/>
            <person name="Strausberg R.L."/>
            <person name="Nelson K.E."/>
        </authorList>
    </citation>
    <scope>NUCLEOTIDE SEQUENCE [LARGE SCALE GENOMIC DNA]</scope>
    <source>
        <strain evidence="2 3">ATCC 35310</strain>
    </source>
</reference>
<sequence length="327" mass="38524">MVISLYFCTFIYDYQQVTYIIAMITKDKITEIFCIADDFCKEFDVEIAKLALQEPDGIKHRKRKWRMSRAEIMTILICFHFNDFRNFKHYYLFYVREHLRDLFPEQLSYNRFIELESRVAVVMMLFLQVCCLGRCTGISFINSTSIPVCHNKRISRNKVFKEYASIGKSTMGWYFGLKLHLTCNERGELVNFMFTKANVDDRDERVFNRLSDNLFGKLFADKGYISQGLFERLYNDGINLVTGLRSNMKNKLIPLYDKILLRKRSVIETINDELKNVAQLVHSRHRSVFNFAINALSALAAYCFFEKKPAINVDFCIDRQGQQLTLF</sequence>
<dbReference type="Pfam" id="PF13612">
    <property type="entry name" value="DDE_Tnp_1_3"/>
    <property type="match status" value="1"/>
</dbReference>
<dbReference type="EMBL" id="ADEG01000015">
    <property type="protein sequence ID" value="EFA93056.1"/>
    <property type="molecule type" value="Genomic_DNA"/>
</dbReference>
<proteinExistence type="predicted"/>
<dbReference type="STRING" id="679190.HMPREF0650_0440"/>
<name>D1W320_9BACT</name>
<dbReference type="InterPro" id="IPR025668">
    <property type="entry name" value="Tnp_DDE_dom"/>
</dbReference>
<evidence type="ECO:0000259" key="1">
    <source>
        <dbReference type="Pfam" id="PF13612"/>
    </source>
</evidence>
<evidence type="ECO:0000313" key="3">
    <source>
        <dbReference type="Proteomes" id="UP000005283"/>
    </source>
</evidence>